<dbReference type="InterPro" id="IPR050390">
    <property type="entry name" value="C5-Methyltransferase"/>
</dbReference>
<dbReference type="EMBL" id="MU004341">
    <property type="protein sequence ID" value="KAF2655998.1"/>
    <property type="molecule type" value="Genomic_DNA"/>
</dbReference>
<dbReference type="Gene3D" id="2.30.30.490">
    <property type="match status" value="2"/>
</dbReference>
<dbReference type="Gene3D" id="3.40.50.150">
    <property type="entry name" value="Vaccinia Virus protein VP39"/>
    <property type="match status" value="1"/>
</dbReference>
<reference evidence="11" key="1">
    <citation type="journal article" date="2020" name="Stud. Mycol.">
        <title>101 Dothideomycetes genomes: a test case for predicting lifestyles and emergence of pathogens.</title>
        <authorList>
            <person name="Haridas S."/>
            <person name="Albert R."/>
            <person name="Binder M."/>
            <person name="Bloem J."/>
            <person name="Labutti K."/>
            <person name="Salamov A."/>
            <person name="Andreopoulos B."/>
            <person name="Baker S."/>
            <person name="Barry K."/>
            <person name="Bills G."/>
            <person name="Bluhm B."/>
            <person name="Cannon C."/>
            <person name="Castanera R."/>
            <person name="Culley D."/>
            <person name="Daum C."/>
            <person name="Ezra D."/>
            <person name="Gonzalez J."/>
            <person name="Henrissat B."/>
            <person name="Kuo A."/>
            <person name="Liang C."/>
            <person name="Lipzen A."/>
            <person name="Lutzoni F."/>
            <person name="Magnuson J."/>
            <person name="Mondo S."/>
            <person name="Nolan M."/>
            <person name="Ohm R."/>
            <person name="Pangilinan J."/>
            <person name="Park H.-J."/>
            <person name="Ramirez L."/>
            <person name="Alfaro M."/>
            <person name="Sun H."/>
            <person name="Tritt A."/>
            <person name="Yoshinaga Y."/>
            <person name="Zwiers L.-H."/>
            <person name="Turgeon B."/>
            <person name="Goodwin S."/>
            <person name="Spatafora J."/>
            <person name="Crous P."/>
            <person name="Grigoriev I."/>
        </authorList>
    </citation>
    <scope>NUCLEOTIDE SEQUENCE</scope>
    <source>
        <strain evidence="11">CBS 122681</strain>
    </source>
</reference>
<dbReference type="GO" id="GO:0003886">
    <property type="term" value="F:DNA (cytosine-5-)-methyltransferase activity"/>
    <property type="evidence" value="ECO:0007669"/>
    <property type="project" value="UniProtKB-EC"/>
</dbReference>
<keyword evidence="4 8" id="KW-0808">Transferase</keyword>
<feature type="compositionally biased region" description="Polar residues" evidence="9">
    <location>
        <begin position="32"/>
        <end position="43"/>
    </location>
</feature>
<keyword evidence="5 8" id="KW-0949">S-adenosyl-L-methionine</keyword>
<dbReference type="OrthoDB" id="5376140at2759"/>
<dbReference type="PROSITE" id="PS51679">
    <property type="entry name" value="SAM_MT_C5"/>
    <property type="match status" value="1"/>
</dbReference>
<comment type="subcellular location">
    <subcellularLocation>
        <location evidence="1">Nucleus</location>
    </subcellularLocation>
</comment>
<feature type="compositionally biased region" description="Basic and acidic residues" evidence="9">
    <location>
        <begin position="1149"/>
        <end position="1166"/>
    </location>
</feature>
<evidence type="ECO:0000313" key="11">
    <source>
        <dbReference type="EMBL" id="KAF2655998.1"/>
    </source>
</evidence>
<dbReference type="InterPro" id="IPR001525">
    <property type="entry name" value="C5_MeTfrase"/>
</dbReference>
<dbReference type="InterPro" id="IPR057215">
    <property type="entry name" value="DUF7893"/>
</dbReference>
<evidence type="ECO:0000256" key="2">
    <source>
        <dbReference type="ARBA" id="ARBA00011975"/>
    </source>
</evidence>
<dbReference type="InterPro" id="IPR001025">
    <property type="entry name" value="BAH_dom"/>
</dbReference>
<evidence type="ECO:0000256" key="1">
    <source>
        <dbReference type="ARBA" id="ARBA00004123"/>
    </source>
</evidence>
<dbReference type="InterPro" id="IPR043151">
    <property type="entry name" value="BAH_sf"/>
</dbReference>
<dbReference type="Pfam" id="PF25423">
    <property type="entry name" value="DUF7893"/>
    <property type="match status" value="1"/>
</dbReference>
<evidence type="ECO:0000256" key="8">
    <source>
        <dbReference type="PROSITE-ProRule" id="PRU01016"/>
    </source>
</evidence>
<accession>A0A6A6TAR7</accession>
<evidence type="ECO:0000256" key="9">
    <source>
        <dbReference type="SAM" id="MobiDB-lite"/>
    </source>
</evidence>
<keyword evidence="12" id="KW-1185">Reference proteome</keyword>
<dbReference type="Pfam" id="PF00145">
    <property type="entry name" value="DNA_methylase"/>
    <property type="match status" value="1"/>
</dbReference>
<evidence type="ECO:0000256" key="3">
    <source>
        <dbReference type="ARBA" id="ARBA00022603"/>
    </source>
</evidence>
<evidence type="ECO:0000256" key="6">
    <source>
        <dbReference type="ARBA" id="ARBA00023125"/>
    </source>
</evidence>
<feature type="region of interest" description="Disordered" evidence="9">
    <location>
        <begin position="875"/>
        <end position="897"/>
    </location>
</feature>
<dbReference type="GO" id="GO:0003682">
    <property type="term" value="F:chromatin binding"/>
    <property type="evidence" value="ECO:0007669"/>
    <property type="project" value="InterPro"/>
</dbReference>
<dbReference type="PROSITE" id="PS51038">
    <property type="entry name" value="BAH"/>
    <property type="match status" value="1"/>
</dbReference>
<feature type="region of interest" description="Disordered" evidence="9">
    <location>
        <begin position="1"/>
        <end position="54"/>
    </location>
</feature>
<keyword evidence="6" id="KW-0238">DNA-binding</keyword>
<dbReference type="SUPFAM" id="SSF53335">
    <property type="entry name" value="S-adenosyl-L-methionine-dependent methyltransferases"/>
    <property type="match status" value="1"/>
</dbReference>
<organism evidence="11 12">
    <name type="scientific">Lophiostoma macrostomum CBS 122681</name>
    <dbReference type="NCBI Taxonomy" id="1314788"/>
    <lineage>
        <taxon>Eukaryota</taxon>
        <taxon>Fungi</taxon>
        <taxon>Dikarya</taxon>
        <taxon>Ascomycota</taxon>
        <taxon>Pezizomycotina</taxon>
        <taxon>Dothideomycetes</taxon>
        <taxon>Pleosporomycetidae</taxon>
        <taxon>Pleosporales</taxon>
        <taxon>Lophiostomataceae</taxon>
        <taxon>Lophiostoma</taxon>
    </lineage>
</organism>
<sequence>MDVEAIGSSSTLSTQSRRTSDLSDADVEIPHHSTQSSVTTRSSEPVIPKDDVSQARRKSSIPIVTTAAFEYPRFRYENWEPPLPISKEHDALQAIKREWSSSTTNSNDSQLIICDLEGFTLYVPAWRKYHAYEMRALDTLSSPQTNELMLSGVLTIGGVRRYVQDVTFEGFSVEGYGQVDTADTVLYIRSSTARKDKTSDIWYRLGEPAPEYKPYHLPFRWVATFAKHVIDYLDDSVSDLDGDTSHRIGLSHFRGNFCEWICARFNQNPTFRRWKKAFGKDDFRSTFHANVEFVWHQATDTTNEDERKARLQHPIWNDCGFNGINLETIDVICEKTVTTPFVYKCFKEMYFGQELEQVTPVPSVFEAQTRRKRQLGFANDDLFRAEGTQVISNRKSSRKAPVVIKIGDVISVPPDENGAWKKNVVYHAYVHGIRHRRDYDELKVIWLYCPEDTTIGWSKYPFSKELFFSDHCNCSDHTKLKSTEVIATHTVEWLPSDVNTDRDYFIRTKYLSNGSGFVAFKQSDLKCGCTTEGTTNLQPGDTVYMTKSSASQSGEPRLYPVVVVNHDKPQNQVTVRRLLRTKQDCAHLLDPVRSRLTPDNELTWSDEQMTISARRIERKCHIKSFPEVEVESQGLPFPYDRNGRWDFWFIASHLVTHGEHEPRLMPVTKPLPMVQGLDLRSPPIRQPLAGLSLFSGGGSFDRGLESAGGVHFKHTVDFCEWAVLTQKANAHQPGCRFYQASVDDVLKASILNSDPARSPAIGEVQMIAGGSPCQGCSTLQRDKFSAESLRNVSHITTICSYVDLYRPEYAILENVVNVIDKLKGHERESILSQLIGNLVAMGYQTQYWVQSAWGDGSCQRRSRLFIAVAAPNVKPLTRPEPTHRDPPAHGTNRPKNRGLGTLPCGVRFGYQDPDIAVPFEGVSAKEAIDDLPNIASATSRICVSHPDHRLSEHMSEKHRAIVKHIPTLPYRADYQYALDHKLLPASLIEQRAEIGRAFQRIHPSALMPTITTKTNYRCSRSGNIIHYQQHRPITIREAARTQGWDDEEVVIGAPEMQYKIIGNGVDRAMSTGQGFQFRYAWENSPSEGSNQRHRSPLVSLHDERELDETRNTRIESTRPLPINRKRSVLAVVIPSRPPMPQSKRVKISKNCEDEDKTKSDDAEGRRSSRLTGLEVDFATISWDKIPEKVVKTATRPEVIQGR</sequence>
<evidence type="ECO:0000256" key="7">
    <source>
        <dbReference type="ARBA" id="ARBA00023242"/>
    </source>
</evidence>
<evidence type="ECO:0000256" key="5">
    <source>
        <dbReference type="ARBA" id="ARBA00022691"/>
    </source>
</evidence>
<dbReference type="EC" id="2.1.1.37" evidence="2"/>
<feature type="region of interest" description="Disordered" evidence="9">
    <location>
        <begin position="1134"/>
        <end position="1168"/>
    </location>
</feature>
<gene>
    <name evidence="11" type="ORF">K491DRAFT_597674</name>
</gene>
<feature type="domain" description="BAH" evidence="10">
    <location>
        <begin position="402"/>
        <end position="521"/>
    </location>
</feature>
<dbReference type="GO" id="GO:0044027">
    <property type="term" value="P:negative regulation of gene expression via chromosomal CpG island methylation"/>
    <property type="evidence" value="ECO:0007669"/>
    <property type="project" value="TreeGrafter"/>
</dbReference>
<dbReference type="PRINTS" id="PR00105">
    <property type="entry name" value="C5METTRFRASE"/>
</dbReference>
<evidence type="ECO:0000259" key="10">
    <source>
        <dbReference type="PROSITE" id="PS51038"/>
    </source>
</evidence>
<keyword evidence="3 8" id="KW-0489">Methyltransferase</keyword>
<dbReference type="PANTHER" id="PTHR10629:SF54">
    <property type="entry name" value="DNA METHYLTRANSFERASE DIM-2"/>
    <property type="match status" value="1"/>
</dbReference>
<protein>
    <recommendedName>
        <fullName evidence="2">DNA (cytosine-5-)-methyltransferase</fullName>
        <ecNumber evidence="2">2.1.1.37</ecNumber>
    </recommendedName>
</protein>
<dbReference type="AlphaFoldDB" id="A0A6A6TAR7"/>
<dbReference type="GO" id="GO:0032259">
    <property type="term" value="P:methylation"/>
    <property type="evidence" value="ECO:0007669"/>
    <property type="project" value="UniProtKB-KW"/>
</dbReference>
<dbReference type="InterPro" id="IPR029063">
    <property type="entry name" value="SAM-dependent_MTases_sf"/>
</dbReference>
<feature type="compositionally biased region" description="Low complexity" evidence="9">
    <location>
        <begin position="8"/>
        <end position="17"/>
    </location>
</feature>
<proteinExistence type="inferred from homology"/>
<name>A0A6A6TAR7_9PLEO</name>
<dbReference type="Gene3D" id="3.90.120.10">
    <property type="entry name" value="DNA Methylase, subunit A, domain 2"/>
    <property type="match status" value="1"/>
</dbReference>
<dbReference type="GO" id="GO:0003677">
    <property type="term" value="F:DNA binding"/>
    <property type="evidence" value="ECO:0007669"/>
    <property type="project" value="UniProtKB-KW"/>
</dbReference>
<evidence type="ECO:0000256" key="4">
    <source>
        <dbReference type="ARBA" id="ARBA00022679"/>
    </source>
</evidence>
<dbReference type="PANTHER" id="PTHR10629">
    <property type="entry name" value="CYTOSINE-SPECIFIC METHYLTRANSFERASE"/>
    <property type="match status" value="1"/>
</dbReference>
<dbReference type="Proteomes" id="UP000799324">
    <property type="component" value="Unassembled WGS sequence"/>
</dbReference>
<comment type="similarity">
    <text evidence="8">Belongs to the class I-like SAM-binding methyltransferase superfamily. C5-methyltransferase family.</text>
</comment>
<feature type="compositionally biased region" description="Basic and acidic residues" evidence="9">
    <location>
        <begin position="1100"/>
        <end position="1116"/>
    </location>
</feature>
<feature type="active site" evidence="8">
    <location>
        <position position="773"/>
    </location>
</feature>
<evidence type="ECO:0000313" key="12">
    <source>
        <dbReference type="Proteomes" id="UP000799324"/>
    </source>
</evidence>
<dbReference type="GO" id="GO:0005634">
    <property type="term" value="C:nucleus"/>
    <property type="evidence" value="ECO:0007669"/>
    <property type="project" value="UniProtKB-SubCell"/>
</dbReference>
<feature type="region of interest" description="Disordered" evidence="9">
    <location>
        <begin position="1083"/>
        <end position="1120"/>
    </location>
</feature>
<keyword evidence="7" id="KW-0539">Nucleus</keyword>